<comment type="caution">
    <text evidence="1">The sequence shown here is derived from an EMBL/GenBank/DDBJ whole genome shotgun (WGS) entry which is preliminary data.</text>
</comment>
<dbReference type="AlphaFoldDB" id="A0A848GV48"/>
<reference evidence="1 2" key="1">
    <citation type="submission" date="2020-04" db="EMBL/GenBank/DDBJ databases">
        <title>Ramlibacter sp. G-1-2-2 isolated from soil.</title>
        <authorList>
            <person name="Dahal R.H."/>
        </authorList>
    </citation>
    <scope>NUCLEOTIDE SEQUENCE [LARGE SCALE GENOMIC DNA]</scope>
    <source>
        <strain evidence="1 2">G-1-2-2</strain>
    </source>
</reference>
<evidence type="ECO:0000313" key="2">
    <source>
        <dbReference type="Proteomes" id="UP000541185"/>
    </source>
</evidence>
<name>A0A848GV48_9BURK</name>
<gene>
    <name evidence="1" type="ORF">HHL11_02015</name>
</gene>
<dbReference type="Proteomes" id="UP000541185">
    <property type="component" value="Unassembled WGS sequence"/>
</dbReference>
<accession>A0A848GV48</accession>
<proteinExistence type="predicted"/>
<dbReference type="RefSeq" id="WP_169416713.1">
    <property type="nucleotide sequence ID" value="NZ_JABBFX010000001.1"/>
</dbReference>
<dbReference type="EMBL" id="JABBFX010000001">
    <property type="protein sequence ID" value="NML42506.1"/>
    <property type="molecule type" value="Genomic_DNA"/>
</dbReference>
<keyword evidence="2" id="KW-1185">Reference proteome</keyword>
<sequence length="369" mass="41868">MLLFTDILTSALLRATFYQGLSWRSPGDGFAIERGTLVDRITDAFRFEDDGAWMEMEASASVPIHEMPHIKLRVSVPASLPEDKGFRAANDVNRRGLASVHFDAPEGALVVQQTLIFSGYHEVNGLEIDSSIVFAQREATLNMLLAVFGTCEACLRQLQPNQVLPSPHVRRVKMPSAEVLEQFTAFVLARMYRWDCVDLPPGSAALELLRQAAIRTFTEETLQVEQDADPCQRPDRQLAAEAARERIDRWLRDRFQQRTPIDPWFDMLLYDVDRKLRWTLRDVMANPPSTREVHQLTLLEQALAVHRPVWEGVRYECKDLRAALALGLDIEVDDVAPRTVDRLLERFPFLAPAADATATVPPQPVWLTR</sequence>
<organism evidence="1 2">
    <name type="scientific">Ramlibacter agri</name>
    <dbReference type="NCBI Taxonomy" id="2728837"/>
    <lineage>
        <taxon>Bacteria</taxon>
        <taxon>Pseudomonadati</taxon>
        <taxon>Pseudomonadota</taxon>
        <taxon>Betaproteobacteria</taxon>
        <taxon>Burkholderiales</taxon>
        <taxon>Comamonadaceae</taxon>
        <taxon>Ramlibacter</taxon>
    </lineage>
</organism>
<evidence type="ECO:0000313" key="1">
    <source>
        <dbReference type="EMBL" id="NML42506.1"/>
    </source>
</evidence>
<protein>
    <submittedName>
        <fullName evidence="1">Uncharacterized protein</fullName>
    </submittedName>
</protein>